<evidence type="ECO:0000313" key="7">
    <source>
        <dbReference type="EMBL" id="SEL86634.1"/>
    </source>
</evidence>
<dbReference type="Proteomes" id="UP000198916">
    <property type="component" value="Unassembled WGS sequence"/>
</dbReference>
<reference evidence="8" key="1">
    <citation type="submission" date="2016-10" db="EMBL/GenBank/DDBJ databases">
        <authorList>
            <person name="Varghese N."/>
            <person name="Submissions S."/>
        </authorList>
    </citation>
    <scope>NUCLEOTIDE SEQUENCE [LARGE SCALE GENOMIC DNA]</scope>
    <source>
        <strain evidence="8">Jip14</strain>
    </source>
</reference>
<evidence type="ECO:0000256" key="3">
    <source>
        <dbReference type="ARBA" id="ARBA00022630"/>
    </source>
</evidence>
<comment type="cofactor">
    <cofactor evidence="1">
        <name>FMN</name>
        <dbReference type="ChEBI" id="CHEBI:58210"/>
    </cofactor>
</comment>
<evidence type="ECO:0000313" key="8">
    <source>
        <dbReference type="Proteomes" id="UP000198916"/>
    </source>
</evidence>
<dbReference type="EMBL" id="FNZR01000012">
    <property type="protein sequence ID" value="SEL86634.1"/>
    <property type="molecule type" value="Genomic_DNA"/>
</dbReference>
<dbReference type="InterPro" id="IPR029479">
    <property type="entry name" value="Nitroreductase"/>
</dbReference>
<dbReference type="InterPro" id="IPR000415">
    <property type="entry name" value="Nitroreductase-like"/>
</dbReference>
<dbReference type="OrthoDB" id="9809288at2"/>
<dbReference type="PANTHER" id="PTHR43673">
    <property type="entry name" value="NAD(P)H NITROREDUCTASE YDGI-RELATED"/>
    <property type="match status" value="1"/>
</dbReference>
<dbReference type="Pfam" id="PF00881">
    <property type="entry name" value="Nitroreductase"/>
    <property type="match status" value="1"/>
</dbReference>
<dbReference type="GO" id="GO:0016491">
    <property type="term" value="F:oxidoreductase activity"/>
    <property type="evidence" value="ECO:0007669"/>
    <property type="project" value="UniProtKB-KW"/>
</dbReference>
<evidence type="ECO:0000256" key="1">
    <source>
        <dbReference type="ARBA" id="ARBA00001917"/>
    </source>
</evidence>
<protein>
    <submittedName>
        <fullName evidence="7">Nitroreductase</fullName>
    </submittedName>
</protein>
<dbReference type="PANTHER" id="PTHR43673:SF2">
    <property type="entry name" value="NITROREDUCTASE"/>
    <property type="match status" value="1"/>
</dbReference>
<keyword evidence="5" id="KW-0560">Oxidoreductase</keyword>
<name>A0A1H7TQA0_9SPHI</name>
<evidence type="ECO:0000256" key="5">
    <source>
        <dbReference type="ARBA" id="ARBA00023002"/>
    </source>
</evidence>
<keyword evidence="8" id="KW-1185">Reference proteome</keyword>
<proteinExistence type="inferred from homology"/>
<dbReference type="Gene3D" id="3.40.109.10">
    <property type="entry name" value="NADH Oxidase"/>
    <property type="match status" value="1"/>
</dbReference>
<organism evidence="7 8">
    <name type="scientific">Parapedobacter koreensis</name>
    <dbReference type="NCBI Taxonomy" id="332977"/>
    <lineage>
        <taxon>Bacteria</taxon>
        <taxon>Pseudomonadati</taxon>
        <taxon>Bacteroidota</taxon>
        <taxon>Sphingobacteriia</taxon>
        <taxon>Sphingobacteriales</taxon>
        <taxon>Sphingobacteriaceae</taxon>
        <taxon>Parapedobacter</taxon>
    </lineage>
</organism>
<keyword evidence="4" id="KW-0288">FMN</keyword>
<feature type="domain" description="Nitroreductase" evidence="6">
    <location>
        <begin position="8"/>
        <end position="184"/>
    </location>
</feature>
<evidence type="ECO:0000259" key="6">
    <source>
        <dbReference type="Pfam" id="PF00881"/>
    </source>
</evidence>
<dbReference type="AlphaFoldDB" id="A0A1H7TQA0"/>
<evidence type="ECO:0000256" key="4">
    <source>
        <dbReference type="ARBA" id="ARBA00022643"/>
    </source>
</evidence>
<accession>A0A1H7TQA0</accession>
<dbReference type="SUPFAM" id="SSF55469">
    <property type="entry name" value="FMN-dependent nitroreductase-like"/>
    <property type="match status" value="1"/>
</dbReference>
<sequence>MQLLDALSWRYATKKMNGQPVAQENVDKILQAAYLAPTSSGLQPFKIIEITNKALREKIQPIAFGQSQIVDGSHLLVFAAWDNYTAERIDNIFSHTAAERGLPASTFDDYKARLKNLYLSRPADVNFEHAARQAYIAFGLAIAAAAELHVDATPMEGFDNAALDELLQLPEQGLKSVTILPLGYRDSENDWLVNQKKVRTPKEELFLQIA</sequence>
<dbReference type="RefSeq" id="WP_090608792.1">
    <property type="nucleotide sequence ID" value="NZ_FNZR01000012.1"/>
</dbReference>
<evidence type="ECO:0000256" key="2">
    <source>
        <dbReference type="ARBA" id="ARBA00007118"/>
    </source>
</evidence>
<keyword evidence="3" id="KW-0285">Flavoprotein</keyword>
<gene>
    <name evidence="7" type="ORF">SAMN05421740_1124</name>
</gene>
<dbReference type="STRING" id="332977.SAMN05421740_1124"/>
<comment type="similarity">
    <text evidence="2">Belongs to the nitroreductase family.</text>
</comment>